<protein>
    <recommendedName>
        <fullName evidence="5 9">L-2,4-diaminobutyric acid acetyltransferase</fullName>
        <shortName evidence="9">DABA acetyltransferase</shortName>
        <ecNumber evidence="4 9">2.3.1.178</ecNumber>
    </recommendedName>
</protein>
<evidence type="ECO:0000256" key="2">
    <source>
        <dbReference type="ARBA" id="ARBA00004978"/>
    </source>
</evidence>
<evidence type="ECO:0000256" key="5">
    <source>
        <dbReference type="ARBA" id="ARBA00017935"/>
    </source>
</evidence>
<evidence type="ECO:0000313" key="11">
    <source>
        <dbReference type="EMBL" id="MBO1753205.1"/>
    </source>
</evidence>
<evidence type="ECO:0000256" key="6">
    <source>
        <dbReference type="ARBA" id="ARBA00022679"/>
    </source>
</evidence>
<accession>A0A939RW95</accession>
<dbReference type="GO" id="GO:0019491">
    <property type="term" value="P:ectoine biosynthetic process"/>
    <property type="evidence" value="ECO:0007669"/>
    <property type="project" value="InterPro"/>
</dbReference>
<comment type="function">
    <text evidence="1 9">Catalyzes the acetylation of L-2,4-diaminobutyrate (DABA) to gamma-N-acetyl-alpha,gamma-diaminobutyric acid (ADABA) with acetyl coenzyme A.</text>
</comment>
<evidence type="ECO:0000259" key="10">
    <source>
        <dbReference type="PROSITE" id="PS51186"/>
    </source>
</evidence>
<gene>
    <name evidence="9 11" type="primary">ectA</name>
    <name evidence="11" type="ORF">J4G33_15465</name>
</gene>
<sequence>MADGASMWRIARDSGSLDLNSSYAYLLFCRDFSRTCRLATVDGEPAGFVLGYRRPDRPDCLFVWQVAVDANHRGAGISSRLLDDLVTSELEPPVRTVETTITDDNAASQALFAAFARRWGAELSTSTFITAEHFPDGHDGEPLYEIGPLDLGAPRAATAR</sequence>
<dbReference type="Proteomes" id="UP000664209">
    <property type="component" value="Unassembled WGS sequence"/>
</dbReference>
<dbReference type="GO" id="GO:0033816">
    <property type="term" value="F:diaminobutyrate acetyltransferase activity"/>
    <property type="evidence" value="ECO:0007669"/>
    <property type="project" value="UniProtKB-EC"/>
</dbReference>
<dbReference type="InterPro" id="IPR012772">
    <property type="entry name" value="Ectoine_EctA"/>
</dbReference>
<evidence type="ECO:0000256" key="1">
    <source>
        <dbReference type="ARBA" id="ARBA00003741"/>
    </source>
</evidence>
<dbReference type="InterPro" id="IPR000182">
    <property type="entry name" value="GNAT_dom"/>
</dbReference>
<dbReference type="EMBL" id="JAGEMK010000010">
    <property type="protein sequence ID" value="MBO1753205.1"/>
    <property type="molecule type" value="Genomic_DNA"/>
</dbReference>
<evidence type="ECO:0000256" key="4">
    <source>
        <dbReference type="ARBA" id="ARBA00012355"/>
    </source>
</evidence>
<reference evidence="11" key="1">
    <citation type="submission" date="2021-03" db="EMBL/GenBank/DDBJ databases">
        <title>Actinotalea soli sp. nov., isolated from soil.</title>
        <authorList>
            <person name="Ping W."/>
            <person name="Zhang J."/>
        </authorList>
    </citation>
    <scope>NUCLEOTIDE SEQUENCE</scope>
    <source>
        <strain evidence="11">BY-33</strain>
    </source>
</reference>
<dbReference type="InterPro" id="IPR016181">
    <property type="entry name" value="Acyl_CoA_acyltransferase"/>
</dbReference>
<dbReference type="SUPFAM" id="SSF55729">
    <property type="entry name" value="Acyl-CoA N-acyltransferases (Nat)"/>
    <property type="match status" value="1"/>
</dbReference>
<evidence type="ECO:0000256" key="9">
    <source>
        <dbReference type="RuleBase" id="RU365045"/>
    </source>
</evidence>
<dbReference type="Pfam" id="PF00583">
    <property type="entry name" value="Acetyltransf_1"/>
    <property type="match status" value="1"/>
</dbReference>
<evidence type="ECO:0000313" key="12">
    <source>
        <dbReference type="Proteomes" id="UP000664209"/>
    </source>
</evidence>
<feature type="domain" description="N-acetyltransferase" evidence="10">
    <location>
        <begin position="1"/>
        <end position="150"/>
    </location>
</feature>
<evidence type="ECO:0000256" key="3">
    <source>
        <dbReference type="ARBA" id="ARBA00010712"/>
    </source>
</evidence>
<evidence type="ECO:0000256" key="8">
    <source>
        <dbReference type="ARBA" id="ARBA00048924"/>
    </source>
</evidence>
<comment type="caution">
    <text evidence="11">The sequence shown here is derived from an EMBL/GenBank/DDBJ whole genome shotgun (WGS) entry which is preliminary data.</text>
</comment>
<comment type="catalytic activity">
    <reaction evidence="8 9">
        <text>L-2,4-diaminobutanoate + acetyl-CoA = (2S)-4-acetamido-2-aminobutanoate + CoA + H(+)</text>
        <dbReference type="Rhea" id="RHEA:16901"/>
        <dbReference type="ChEBI" id="CHEBI:15378"/>
        <dbReference type="ChEBI" id="CHEBI:57287"/>
        <dbReference type="ChEBI" id="CHEBI:57288"/>
        <dbReference type="ChEBI" id="CHEBI:58761"/>
        <dbReference type="ChEBI" id="CHEBI:58929"/>
        <dbReference type="EC" id="2.3.1.178"/>
    </reaction>
</comment>
<dbReference type="PROSITE" id="PS51186">
    <property type="entry name" value="GNAT"/>
    <property type="match status" value="1"/>
</dbReference>
<name>A0A939RW95_9CELL</name>
<keyword evidence="6 9" id="KW-0808">Transferase</keyword>
<dbReference type="Gene3D" id="3.40.630.30">
    <property type="match status" value="1"/>
</dbReference>
<dbReference type="EC" id="2.3.1.178" evidence="4 9"/>
<dbReference type="AlphaFoldDB" id="A0A939RW95"/>
<evidence type="ECO:0000256" key="7">
    <source>
        <dbReference type="ARBA" id="ARBA00023315"/>
    </source>
</evidence>
<keyword evidence="12" id="KW-1185">Reference proteome</keyword>
<organism evidence="11 12">
    <name type="scientific">Actinotalea soli</name>
    <dbReference type="NCBI Taxonomy" id="2819234"/>
    <lineage>
        <taxon>Bacteria</taxon>
        <taxon>Bacillati</taxon>
        <taxon>Actinomycetota</taxon>
        <taxon>Actinomycetes</taxon>
        <taxon>Micrococcales</taxon>
        <taxon>Cellulomonadaceae</taxon>
        <taxon>Actinotalea</taxon>
    </lineage>
</organism>
<proteinExistence type="inferred from homology"/>
<dbReference type="CDD" id="cd04301">
    <property type="entry name" value="NAT_SF"/>
    <property type="match status" value="1"/>
</dbReference>
<keyword evidence="7 9" id="KW-0012">Acyltransferase</keyword>
<comment type="similarity">
    <text evidence="3 9">Belongs to the acetyltransferase family. EctA subfamily.</text>
</comment>
<comment type="pathway">
    <text evidence="2 9">Amine and polyamine biosynthesis; ectoine biosynthesis; L-ectoine from L-aspartate 4-semialdehyde: step 2/3.</text>
</comment>
<dbReference type="NCBIfam" id="TIGR02406">
    <property type="entry name" value="ectoine_EctA"/>
    <property type="match status" value="1"/>
</dbReference>